<dbReference type="Proteomes" id="UP000076502">
    <property type="component" value="Unassembled WGS sequence"/>
</dbReference>
<dbReference type="STRING" id="178035.A0A154PQB4"/>
<dbReference type="PANTHER" id="PTHR36170">
    <property type="entry name" value="CENTROSOMAL PROTEIN OF 89 KDA"/>
    <property type="match status" value="1"/>
</dbReference>
<accession>A0A154PQB4</accession>
<protein>
    <recommendedName>
        <fullName evidence="5">Centrosomal protein of 89 kDa</fullName>
    </recommendedName>
</protein>
<sequence length="573" mass="67440">MSLRRTSSEATCMPVYRRRRISKARHNIATHNEYKDSSDYVTNNAHDPEGDTYYRGRSKRSGRCRKTNEENNVETHKCNEGDADSGIISSRTRDKRLSKDILKIANDYHKLEKRFKSVQEECQMLNRMMEQREVEYQKMCSQYDAMVQMVQEMEETNVQLNKRNQKLEAEKTQSDEDITLLKSIVYQLNAELERYQDKMKGQKLKTSSTEFVRHGNEGRYNQRVWSGVNFHALGPLLNECDRYAKEIKTTIENTTLLKKQNDFLQKETTDLKKELTEIRSSYESKFEALLKRNEVLKKEHSTSMSELSSFRGKYEVLSKEFEKIKTKEDQTVPITVHTAAVEECKTLLDELKHRYETEKRNLSNHIRRIEETRPETEKELVMITAERNHLKTLVASLQANLKRTQRKNEHLHSQVYSTRVSRDSAKEQLSKATAYCEELFSEYERIVSEREKLLALLRETEKENASIDRLGKSISSRVNGLKNQLESVRRGAKQQVETVEKRIKLQEVRARKMKHEYRRKIQQLKEIIKQKDETIASLQEKPIGRNKSTRHLLRAVDDEKLEAVPSEERIHNL</sequence>
<feature type="compositionally biased region" description="Basic residues" evidence="2">
    <location>
        <begin position="56"/>
        <end position="65"/>
    </location>
</feature>
<name>A0A154PQB4_DUFNO</name>
<gene>
    <name evidence="3" type="ORF">WN55_06338</name>
</gene>
<dbReference type="GO" id="GO:0060271">
    <property type="term" value="P:cilium assembly"/>
    <property type="evidence" value="ECO:0007669"/>
    <property type="project" value="InterPro"/>
</dbReference>
<feature type="region of interest" description="Disordered" evidence="2">
    <location>
        <begin position="39"/>
        <end position="72"/>
    </location>
</feature>
<dbReference type="GO" id="GO:0045202">
    <property type="term" value="C:synapse"/>
    <property type="evidence" value="ECO:0007669"/>
    <property type="project" value="GOC"/>
</dbReference>
<evidence type="ECO:0000313" key="3">
    <source>
        <dbReference type="EMBL" id="KZC14106.1"/>
    </source>
</evidence>
<organism evidence="3 4">
    <name type="scientific">Dufourea novaeangliae</name>
    <name type="common">Sweat bee</name>
    <dbReference type="NCBI Taxonomy" id="178035"/>
    <lineage>
        <taxon>Eukaryota</taxon>
        <taxon>Metazoa</taxon>
        <taxon>Ecdysozoa</taxon>
        <taxon>Arthropoda</taxon>
        <taxon>Hexapoda</taxon>
        <taxon>Insecta</taxon>
        <taxon>Pterygota</taxon>
        <taxon>Neoptera</taxon>
        <taxon>Endopterygota</taxon>
        <taxon>Hymenoptera</taxon>
        <taxon>Apocrita</taxon>
        <taxon>Aculeata</taxon>
        <taxon>Apoidea</taxon>
        <taxon>Anthophila</taxon>
        <taxon>Halictidae</taxon>
        <taxon>Rophitinae</taxon>
        <taxon>Dufourea</taxon>
    </lineage>
</organism>
<feature type="coiled-coil region" evidence="1">
    <location>
        <begin position="101"/>
        <end position="205"/>
    </location>
</feature>
<dbReference type="GO" id="GO:0007268">
    <property type="term" value="P:chemical synaptic transmission"/>
    <property type="evidence" value="ECO:0007669"/>
    <property type="project" value="InterPro"/>
</dbReference>
<dbReference type="PANTHER" id="PTHR36170:SF1">
    <property type="entry name" value="CENTROSOMAL PROTEIN OF 89 KDA"/>
    <property type="match status" value="1"/>
</dbReference>
<dbReference type="GO" id="GO:0097539">
    <property type="term" value="C:ciliary transition fiber"/>
    <property type="evidence" value="ECO:0007669"/>
    <property type="project" value="TreeGrafter"/>
</dbReference>
<dbReference type="EMBL" id="KQ435037">
    <property type="protein sequence ID" value="KZC14106.1"/>
    <property type="molecule type" value="Genomic_DNA"/>
</dbReference>
<dbReference type="OrthoDB" id="6622877at2759"/>
<evidence type="ECO:0008006" key="5">
    <source>
        <dbReference type="Google" id="ProtNLM"/>
    </source>
</evidence>
<proteinExistence type="predicted"/>
<evidence type="ECO:0000256" key="1">
    <source>
        <dbReference type="SAM" id="Coils"/>
    </source>
</evidence>
<dbReference type="GO" id="GO:0007005">
    <property type="term" value="P:mitochondrion organization"/>
    <property type="evidence" value="ECO:0007669"/>
    <property type="project" value="InterPro"/>
</dbReference>
<keyword evidence="4" id="KW-1185">Reference proteome</keyword>
<feature type="coiled-coil region" evidence="1">
    <location>
        <begin position="443"/>
        <end position="541"/>
    </location>
</feature>
<evidence type="ECO:0000256" key="2">
    <source>
        <dbReference type="SAM" id="MobiDB-lite"/>
    </source>
</evidence>
<keyword evidence="1" id="KW-0175">Coiled coil</keyword>
<dbReference type="InterPro" id="IPR033545">
    <property type="entry name" value="CEP89"/>
</dbReference>
<reference evidence="3 4" key="1">
    <citation type="submission" date="2015-07" db="EMBL/GenBank/DDBJ databases">
        <title>The genome of Dufourea novaeangliae.</title>
        <authorList>
            <person name="Pan H."/>
            <person name="Kapheim K."/>
        </authorList>
    </citation>
    <scope>NUCLEOTIDE SEQUENCE [LARGE SCALE GENOMIC DNA]</scope>
    <source>
        <strain evidence="3">0120121106</strain>
        <tissue evidence="3">Whole body</tissue>
    </source>
</reference>
<dbReference type="GO" id="GO:0005814">
    <property type="term" value="C:centriole"/>
    <property type="evidence" value="ECO:0007669"/>
    <property type="project" value="InterPro"/>
</dbReference>
<feature type="coiled-coil region" evidence="1">
    <location>
        <begin position="341"/>
        <end position="414"/>
    </location>
</feature>
<dbReference type="AlphaFoldDB" id="A0A154PQB4"/>
<evidence type="ECO:0000313" key="4">
    <source>
        <dbReference type="Proteomes" id="UP000076502"/>
    </source>
</evidence>